<dbReference type="InterPro" id="IPR052929">
    <property type="entry name" value="RNase_H-like_EbsB-rel"/>
</dbReference>
<feature type="domain" description="RNase H type-1" evidence="1">
    <location>
        <begin position="121"/>
        <end position="241"/>
    </location>
</feature>
<dbReference type="EMBL" id="QGKV02000832">
    <property type="protein sequence ID" value="KAF3547522.1"/>
    <property type="molecule type" value="Genomic_DNA"/>
</dbReference>
<dbReference type="PANTHER" id="PTHR47074:SF49">
    <property type="entry name" value="POLYNUCLEOTIDYL TRANSFERASE, RIBONUCLEASE H-LIKE SUPERFAMILY PROTEIN"/>
    <property type="match status" value="1"/>
</dbReference>
<reference evidence="2 3" key="1">
    <citation type="journal article" date="2020" name="BMC Genomics">
        <title>Intraspecific diversification of the crop wild relative Brassica cretica Lam. using demographic model selection.</title>
        <authorList>
            <person name="Kioukis A."/>
            <person name="Michalopoulou V.A."/>
            <person name="Briers L."/>
            <person name="Pirintsos S."/>
            <person name="Studholme D.J."/>
            <person name="Pavlidis P."/>
            <person name="Sarris P.F."/>
        </authorList>
    </citation>
    <scope>NUCLEOTIDE SEQUENCE [LARGE SCALE GENOMIC DNA]</scope>
    <source>
        <strain evidence="3">cv. PFS-1207/04</strain>
    </source>
</reference>
<evidence type="ECO:0000259" key="1">
    <source>
        <dbReference type="Pfam" id="PF13456"/>
    </source>
</evidence>
<sequence length="254" mass="27602">MAEEVWSNIPTVLKPSSSLPYITELIKQGPNLVTLPPVGLSSPLWPWVLWNLWKARNKLVLENKVFSAQEIVLKSITDAKEWSDAQLPDRLPSSSIRPPAQTNQRAVYAPPRIQDGVLVCNVDAAWDAISGGCGIGGVFSGQSTSSLPNFSDSHSHVSSALMAEAIAVHRAISLAVFSKVRSLAVLSDSLSLVKLLNKGETQPELFGIMFDIYHFIPLFDVISFHFISRNFNAEADLVAKSSLAVSVMNSFVGA</sequence>
<name>A0ABQ7C7D8_BRACR</name>
<dbReference type="InterPro" id="IPR002156">
    <property type="entry name" value="RNaseH_domain"/>
</dbReference>
<dbReference type="Pfam" id="PF13456">
    <property type="entry name" value="RVT_3"/>
    <property type="match status" value="1"/>
</dbReference>
<keyword evidence="3" id="KW-1185">Reference proteome</keyword>
<dbReference type="InterPro" id="IPR036397">
    <property type="entry name" value="RNaseH_sf"/>
</dbReference>
<accession>A0ABQ7C7D8</accession>
<evidence type="ECO:0000313" key="3">
    <source>
        <dbReference type="Proteomes" id="UP000266723"/>
    </source>
</evidence>
<dbReference type="InterPro" id="IPR012337">
    <property type="entry name" value="RNaseH-like_sf"/>
</dbReference>
<dbReference type="InterPro" id="IPR044730">
    <property type="entry name" value="RNase_H-like_dom_plant"/>
</dbReference>
<evidence type="ECO:0000313" key="2">
    <source>
        <dbReference type="EMBL" id="KAF3547522.1"/>
    </source>
</evidence>
<comment type="caution">
    <text evidence="2">The sequence shown here is derived from an EMBL/GenBank/DDBJ whole genome shotgun (WGS) entry which is preliminary data.</text>
</comment>
<gene>
    <name evidence="2" type="ORF">DY000_02000788</name>
</gene>
<dbReference type="SUPFAM" id="SSF53098">
    <property type="entry name" value="Ribonuclease H-like"/>
    <property type="match status" value="1"/>
</dbReference>
<proteinExistence type="predicted"/>
<dbReference type="PANTHER" id="PTHR47074">
    <property type="entry name" value="BNAC02G40300D PROTEIN"/>
    <property type="match status" value="1"/>
</dbReference>
<organism evidence="2 3">
    <name type="scientific">Brassica cretica</name>
    <name type="common">Mustard</name>
    <dbReference type="NCBI Taxonomy" id="69181"/>
    <lineage>
        <taxon>Eukaryota</taxon>
        <taxon>Viridiplantae</taxon>
        <taxon>Streptophyta</taxon>
        <taxon>Embryophyta</taxon>
        <taxon>Tracheophyta</taxon>
        <taxon>Spermatophyta</taxon>
        <taxon>Magnoliopsida</taxon>
        <taxon>eudicotyledons</taxon>
        <taxon>Gunneridae</taxon>
        <taxon>Pentapetalae</taxon>
        <taxon>rosids</taxon>
        <taxon>malvids</taxon>
        <taxon>Brassicales</taxon>
        <taxon>Brassicaceae</taxon>
        <taxon>Brassiceae</taxon>
        <taxon>Brassica</taxon>
    </lineage>
</organism>
<dbReference type="Proteomes" id="UP000266723">
    <property type="component" value="Unassembled WGS sequence"/>
</dbReference>
<protein>
    <recommendedName>
        <fullName evidence="1">RNase H type-1 domain-containing protein</fullName>
    </recommendedName>
</protein>
<dbReference type="Gene3D" id="3.30.420.10">
    <property type="entry name" value="Ribonuclease H-like superfamily/Ribonuclease H"/>
    <property type="match status" value="1"/>
</dbReference>
<dbReference type="CDD" id="cd06222">
    <property type="entry name" value="RNase_H_like"/>
    <property type="match status" value="1"/>
</dbReference>